<dbReference type="InterPro" id="IPR029041">
    <property type="entry name" value="FAD-linked_oxidoreductase-like"/>
</dbReference>
<dbReference type="RefSeq" id="XP_003139669.1">
    <property type="nucleotide sequence ID" value="XM_003139621.2"/>
</dbReference>
<evidence type="ECO:0000256" key="5">
    <source>
        <dbReference type="ARBA" id="ARBA00023062"/>
    </source>
</evidence>
<evidence type="ECO:0000256" key="1">
    <source>
        <dbReference type="ARBA" id="ARBA00004739"/>
    </source>
</evidence>
<evidence type="ECO:0000313" key="10">
    <source>
        <dbReference type="WBParaSite" id="EN70_2194"/>
    </source>
</evidence>
<dbReference type="FunCoup" id="A0A1I7VG64">
    <property type="interactions" value="503"/>
</dbReference>
<evidence type="ECO:0000259" key="7">
    <source>
        <dbReference type="PROSITE" id="PS50222"/>
    </source>
</evidence>
<gene>
    <name evidence="8 10" type="ORF">LOAG_04084</name>
</gene>
<dbReference type="EC" id="1.5.5.2" evidence="6"/>
<comment type="catalytic activity">
    <reaction evidence="6">
        <text>L-proline + a quinone = (S)-1-pyrroline-5-carboxylate + a quinol + H(+)</text>
        <dbReference type="Rhea" id="RHEA:23784"/>
        <dbReference type="ChEBI" id="CHEBI:15378"/>
        <dbReference type="ChEBI" id="CHEBI:17388"/>
        <dbReference type="ChEBI" id="CHEBI:24646"/>
        <dbReference type="ChEBI" id="CHEBI:60039"/>
        <dbReference type="ChEBI" id="CHEBI:132124"/>
        <dbReference type="EC" id="1.5.5.2"/>
    </reaction>
</comment>
<dbReference type="InterPro" id="IPR018247">
    <property type="entry name" value="EF_Hand_1_Ca_BS"/>
</dbReference>
<protein>
    <recommendedName>
        <fullName evidence="6">Proline dehydrogenase</fullName>
        <ecNumber evidence="6">1.5.5.2</ecNumber>
    </recommendedName>
</protein>
<dbReference type="InParanoid" id="A0A1I7VG64"/>
<name>A0A1I7VG64_LOALO</name>
<dbReference type="PROSITE" id="PS00018">
    <property type="entry name" value="EF_HAND_1"/>
    <property type="match status" value="1"/>
</dbReference>
<dbReference type="Pfam" id="PF01619">
    <property type="entry name" value="Pro_dh"/>
    <property type="match status" value="1"/>
</dbReference>
<dbReference type="InterPro" id="IPR002048">
    <property type="entry name" value="EF_hand_dom"/>
</dbReference>
<keyword evidence="3" id="KW-0106">Calcium</keyword>
<dbReference type="EMBL" id="JH712611">
    <property type="protein sequence ID" value="EFO24399.1"/>
    <property type="molecule type" value="Genomic_DNA"/>
</dbReference>
<comment type="similarity">
    <text evidence="2 6">Belongs to the proline oxidase family.</text>
</comment>
<dbReference type="GO" id="GO:0004657">
    <property type="term" value="F:proline dehydrogenase activity"/>
    <property type="evidence" value="ECO:0007669"/>
    <property type="project" value="UniProtKB-EC"/>
</dbReference>
<accession>A0A1S0U364</accession>
<dbReference type="InterPro" id="IPR015659">
    <property type="entry name" value="Proline_oxidase"/>
</dbReference>
<evidence type="ECO:0000256" key="2">
    <source>
        <dbReference type="ARBA" id="ARBA00005869"/>
    </source>
</evidence>
<proteinExistence type="inferred from homology"/>
<keyword evidence="4 6" id="KW-0560">Oxidoreductase</keyword>
<keyword evidence="6" id="KW-0274">FAD</keyword>
<dbReference type="KEGG" id="loa:LOAG_04084"/>
<dbReference type="InterPro" id="IPR002872">
    <property type="entry name" value="Proline_DH_dom"/>
</dbReference>
<evidence type="ECO:0000256" key="3">
    <source>
        <dbReference type="ARBA" id="ARBA00022837"/>
    </source>
</evidence>
<dbReference type="PANTHER" id="PTHR13914:SF0">
    <property type="entry name" value="PROLINE DEHYDROGENASE 1, MITOCHONDRIAL"/>
    <property type="match status" value="1"/>
</dbReference>
<dbReference type="Gene3D" id="3.20.20.220">
    <property type="match status" value="2"/>
</dbReference>
<evidence type="ECO:0000256" key="6">
    <source>
        <dbReference type="RuleBase" id="RU364054"/>
    </source>
</evidence>
<dbReference type="GO" id="GO:0005739">
    <property type="term" value="C:mitochondrion"/>
    <property type="evidence" value="ECO:0007669"/>
    <property type="project" value="TreeGrafter"/>
</dbReference>
<reference evidence="8 9" key="1">
    <citation type="submission" date="2012-04" db="EMBL/GenBank/DDBJ databases">
        <title>The Genome Sequence of Loa loa.</title>
        <authorList>
            <consortium name="The Broad Institute Genome Sequencing Platform"/>
            <consortium name="Broad Institute Genome Sequencing Center for Infectious Disease"/>
            <person name="Nutman T.B."/>
            <person name="Fink D.L."/>
            <person name="Russ C."/>
            <person name="Young S."/>
            <person name="Zeng Q."/>
            <person name="Gargeya S."/>
            <person name="Alvarado L."/>
            <person name="Berlin A."/>
            <person name="Chapman S.B."/>
            <person name="Chen Z."/>
            <person name="Freedman E."/>
            <person name="Gellesch M."/>
            <person name="Goldberg J."/>
            <person name="Griggs A."/>
            <person name="Gujja S."/>
            <person name="Heilman E.R."/>
            <person name="Heiman D."/>
            <person name="Howarth C."/>
            <person name="Mehta T."/>
            <person name="Neiman D."/>
            <person name="Pearson M."/>
            <person name="Roberts A."/>
            <person name="Saif S."/>
            <person name="Shea T."/>
            <person name="Shenoy N."/>
            <person name="Sisk P."/>
            <person name="Stolte C."/>
            <person name="Sykes S."/>
            <person name="White J."/>
            <person name="Yandava C."/>
            <person name="Haas B."/>
            <person name="Henn M.R."/>
            <person name="Nusbaum C."/>
            <person name="Birren B."/>
        </authorList>
    </citation>
    <scope>NUCLEOTIDE SEQUENCE [LARGE SCALE GENOMIC DNA]</scope>
</reference>
<dbReference type="GO" id="GO:0071949">
    <property type="term" value="F:FAD binding"/>
    <property type="evidence" value="ECO:0007669"/>
    <property type="project" value="TreeGrafter"/>
</dbReference>
<comment type="function">
    <text evidence="6">Converts proline to delta-1-pyrroline-5-carboxylate.</text>
</comment>
<dbReference type="OMA" id="GPLKKYH"/>
<dbReference type="GO" id="GO:0005509">
    <property type="term" value="F:calcium ion binding"/>
    <property type="evidence" value="ECO:0007669"/>
    <property type="project" value="InterPro"/>
</dbReference>
<dbReference type="InterPro" id="IPR011992">
    <property type="entry name" value="EF-hand-dom_pair"/>
</dbReference>
<organism evidence="9 10">
    <name type="scientific">Loa loa</name>
    <name type="common">Eye worm</name>
    <name type="synonym">Filaria loa</name>
    <dbReference type="NCBI Taxonomy" id="7209"/>
    <lineage>
        <taxon>Eukaryota</taxon>
        <taxon>Metazoa</taxon>
        <taxon>Ecdysozoa</taxon>
        <taxon>Nematoda</taxon>
        <taxon>Chromadorea</taxon>
        <taxon>Rhabditida</taxon>
        <taxon>Spirurina</taxon>
        <taxon>Spiruromorpha</taxon>
        <taxon>Filarioidea</taxon>
        <taxon>Onchocercidae</taxon>
        <taxon>Loa</taxon>
    </lineage>
</organism>
<dbReference type="WBParaSite" id="EN70_2194">
    <property type="protein sequence ID" value="EN70_2194"/>
    <property type="gene ID" value="EN70_2194"/>
</dbReference>
<comment type="pathway">
    <text evidence="1">Amino-acid degradation; L-proline degradation into L-glutamate; L-glutamate from L-proline: step 1/2.</text>
</comment>
<reference evidence="10" key="2">
    <citation type="submission" date="2016-11" db="UniProtKB">
        <authorList>
            <consortium name="WormBaseParasite"/>
        </authorList>
    </citation>
    <scope>IDENTIFICATION</scope>
</reference>
<keyword evidence="9" id="KW-1185">Reference proteome</keyword>
<sequence length="582" mass="66519">MASSEVSSQASKTINIDEINECYSKLDLDFKSTKTAFRGKKTSELFRSLIVLPLCTVQTLRKREQVLLVGLKKVFGEKFYAKVLKLTFFGQFVGGETISEVQETMKRLKKCGVKSILDYCVESDISSDEAERKAVEGIVGGEARMGPVESVVDRATVEKTRQRYTVHKEFGDRRKDVVSARTYFYESEVQCDKNCDIFCASVDAITSAIGSSGINCIKLTALGRPQLLLKLSELIAQSNNFYKTLIGSSWEDLLPNKIKKEEFLKRIKDRGVQIDEDMMQKWLKTVDFDESGFVDFYDWHKLIEEHERLDQIFQVYNVKTKKMEPLLNCLTESETQETANMMDRIVRTIEYGKKHNLRTMIDAEQTYFQAAISRLAMAMMRKYNKEYALVFSTYQAYLKSCLRDIELDLHLARREGFHFGCKVVRGAYIEQERKRAAALNYDDPINPNIEATAAMYGEVMKRIIKESQERSPGSISVMAATHNEQSTKQVIEMMHEAKISPSSGTVSFAQLYGMCDQISYSLGNAGYSVYKYVPYGPIDKVLPYLSRRAQENASVLGKIRREVRLMSRELIRRTFTLNGRLG</sequence>
<keyword evidence="5 6" id="KW-0642">Proline metabolism</keyword>
<keyword evidence="6" id="KW-0285">Flavoprotein</keyword>
<dbReference type="SUPFAM" id="SSF51730">
    <property type="entry name" value="FAD-linked oxidoreductase"/>
    <property type="match status" value="1"/>
</dbReference>
<dbReference type="OrthoDB" id="5464at2759"/>
<dbReference type="GeneID" id="9941487"/>
<dbReference type="PROSITE" id="PS50222">
    <property type="entry name" value="EF_HAND_2"/>
    <property type="match status" value="1"/>
</dbReference>
<evidence type="ECO:0000313" key="8">
    <source>
        <dbReference type="EMBL" id="EFO24399.1"/>
    </source>
</evidence>
<evidence type="ECO:0000256" key="4">
    <source>
        <dbReference type="ARBA" id="ARBA00023002"/>
    </source>
</evidence>
<accession>A0A1I7VG64</accession>
<dbReference type="SUPFAM" id="SSF47473">
    <property type="entry name" value="EF-hand"/>
    <property type="match status" value="1"/>
</dbReference>
<dbReference type="eggNOG" id="KOG0186">
    <property type="taxonomic scope" value="Eukaryota"/>
</dbReference>
<dbReference type="STRING" id="7209.A0A1I7VG64"/>
<dbReference type="AlphaFoldDB" id="A0A1I7VG64"/>
<dbReference type="CTD" id="9941487"/>
<feature type="domain" description="EF-hand" evidence="7">
    <location>
        <begin position="274"/>
        <end position="309"/>
    </location>
</feature>
<dbReference type="Proteomes" id="UP000095285">
    <property type="component" value="Unassembled WGS sequence"/>
</dbReference>
<evidence type="ECO:0000313" key="9">
    <source>
        <dbReference type="Proteomes" id="UP000095285"/>
    </source>
</evidence>
<comment type="cofactor">
    <cofactor evidence="6">
        <name>FAD</name>
        <dbReference type="ChEBI" id="CHEBI:57692"/>
    </cofactor>
</comment>
<dbReference type="GO" id="GO:0010133">
    <property type="term" value="P:L-proline catabolic process to L-glutamate"/>
    <property type="evidence" value="ECO:0007669"/>
    <property type="project" value="TreeGrafter"/>
</dbReference>
<dbReference type="PANTHER" id="PTHR13914">
    <property type="entry name" value="PROLINE OXIDASE"/>
    <property type="match status" value="1"/>
</dbReference>